<sequence>MSVPRRHAAIDDDPAAVPDRILRAGIAGGADTVSAAADAGERIAEFASLTQHSA</sequence>
<dbReference type="RefSeq" id="WP_215917430.1">
    <property type="nucleotide sequence ID" value="NZ_JAHKNI010000004.1"/>
</dbReference>
<evidence type="ECO:0000313" key="3">
    <source>
        <dbReference type="Proteomes" id="UP000733379"/>
    </source>
</evidence>
<evidence type="ECO:0000313" key="1">
    <source>
        <dbReference type="EMBL" id="MBU3062501.1"/>
    </source>
</evidence>
<proteinExistence type="predicted"/>
<name>A0ABS6AZ63_9NOCA</name>
<gene>
    <name evidence="1" type="ORF">KO481_13335</name>
    <name evidence="2" type="ORF">KO481_29575</name>
</gene>
<comment type="caution">
    <text evidence="1">The sequence shown here is derived from an EMBL/GenBank/DDBJ whole genome shotgun (WGS) entry which is preliminary data.</text>
</comment>
<evidence type="ECO:0000313" key="2">
    <source>
        <dbReference type="EMBL" id="MBU3065665.1"/>
    </source>
</evidence>
<organism evidence="1 3">
    <name type="scientific">Nocardia albiluteola</name>
    <dbReference type="NCBI Taxonomy" id="2842303"/>
    <lineage>
        <taxon>Bacteria</taxon>
        <taxon>Bacillati</taxon>
        <taxon>Actinomycetota</taxon>
        <taxon>Actinomycetes</taxon>
        <taxon>Mycobacteriales</taxon>
        <taxon>Nocardiaceae</taxon>
        <taxon>Nocardia</taxon>
    </lineage>
</organism>
<dbReference type="EMBL" id="JAHKNI010000011">
    <property type="protein sequence ID" value="MBU3065665.1"/>
    <property type="molecule type" value="Genomic_DNA"/>
</dbReference>
<keyword evidence="3" id="KW-1185">Reference proteome</keyword>
<protein>
    <submittedName>
        <fullName evidence="1">Uncharacterized protein</fullName>
    </submittedName>
</protein>
<dbReference type="Proteomes" id="UP000733379">
    <property type="component" value="Unassembled WGS sequence"/>
</dbReference>
<dbReference type="EMBL" id="JAHKNI010000004">
    <property type="protein sequence ID" value="MBU3062501.1"/>
    <property type="molecule type" value="Genomic_DNA"/>
</dbReference>
<accession>A0ABS6AZ63</accession>
<reference evidence="1 3" key="1">
    <citation type="submission" date="2021-06" db="EMBL/GenBank/DDBJ databases">
        <title>Actinomycetes sequencing.</title>
        <authorList>
            <person name="Shan Q."/>
        </authorList>
    </citation>
    <scope>NUCLEOTIDE SEQUENCE [LARGE SCALE GENOMIC DNA]</scope>
    <source>
        <strain evidence="1 3">NEAU-G5</strain>
    </source>
</reference>